<dbReference type="EMBL" id="KK198761">
    <property type="protein sequence ID" value="KCW55521.1"/>
    <property type="molecule type" value="Genomic_DNA"/>
</dbReference>
<proteinExistence type="predicted"/>
<evidence type="ECO:0000313" key="1">
    <source>
        <dbReference type="EMBL" id="KCW55521.1"/>
    </source>
</evidence>
<protein>
    <submittedName>
        <fullName evidence="1">Uncharacterized protein</fullName>
    </submittedName>
</protein>
<reference evidence="1" key="1">
    <citation type="submission" date="2013-07" db="EMBL/GenBank/DDBJ databases">
        <title>The genome of Eucalyptus grandis.</title>
        <authorList>
            <person name="Schmutz J."/>
            <person name="Hayes R."/>
            <person name="Myburg A."/>
            <person name="Tuskan G."/>
            <person name="Grattapaglia D."/>
            <person name="Rokhsar D.S."/>
        </authorList>
    </citation>
    <scope>NUCLEOTIDE SEQUENCE</scope>
    <source>
        <tissue evidence="1">Leaf extractions</tissue>
    </source>
</reference>
<accession>A0A059APC6</accession>
<name>A0A059APC6_EUCGR</name>
<dbReference type="InParanoid" id="A0A059APC6"/>
<organism evidence="1">
    <name type="scientific">Eucalyptus grandis</name>
    <name type="common">Flooded gum</name>
    <dbReference type="NCBI Taxonomy" id="71139"/>
    <lineage>
        <taxon>Eukaryota</taxon>
        <taxon>Viridiplantae</taxon>
        <taxon>Streptophyta</taxon>
        <taxon>Embryophyta</taxon>
        <taxon>Tracheophyta</taxon>
        <taxon>Spermatophyta</taxon>
        <taxon>Magnoliopsida</taxon>
        <taxon>eudicotyledons</taxon>
        <taxon>Gunneridae</taxon>
        <taxon>Pentapetalae</taxon>
        <taxon>rosids</taxon>
        <taxon>malvids</taxon>
        <taxon>Myrtales</taxon>
        <taxon>Myrtaceae</taxon>
        <taxon>Myrtoideae</taxon>
        <taxon>Eucalypteae</taxon>
        <taxon>Eucalyptus</taxon>
    </lineage>
</organism>
<dbReference type="AlphaFoldDB" id="A0A059APC6"/>
<dbReference type="Gramene" id="KCW55521">
    <property type="protein sequence ID" value="KCW55521"/>
    <property type="gene ID" value="EUGRSUZ_I01411"/>
</dbReference>
<sequence>MQRLSNSRQEKQKLPTNPDCKTLHGMTELRFGLPLYLGQKMMPFLGKTAEHDATSNTKIIKDQILTLCSNIHRPFC</sequence>
<gene>
    <name evidence="1" type="ORF">EUGRSUZ_I01411</name>
</gene>